<evidence type="ECO:0000313" key="2">
    <source>
        <dbReference type="Proteomes" id="UP001501020"/>
    </source>
</evidence>
<comment type="caution">
    <text evidence="1">The sequence shown here is derived from an EMBL/GenBank/DDBJ whole genome shotgun (WGS) entry which is preliminary data.</text>
</comment>
<protein>
    <submittedName>
        <fullName evidence="1">Uncharacterized protein</fullName>
    </submittedName>
</protein>
<dbReference type="EMBL" id="BAAAMR010000127">
    <property type="protein sequence ID" value="GAA2165389.1"/>
    <property type="molecule type" value="Genomic_DNA"/>
</dbReference>
<dbReference type="RefSeq" id="WP_344281492.1">
    <property type="nucleotide sequence ID" value="NZ_BAAAMR010000127.1"/>
</dbReference>
<accession>A0ABN3AFZ9</accession>
<name>A0ABN3AFZ9_9ACTN</name>
<gene>
    <name evidence="1" type="ORF">GCM10009727_84030</name>
</gene>
<keyword evidence="2" id="KW-1185">Reference proteome</keyword>
<reference evidence="1 2" key="1">
    <citation type="journal article" date="2019" name="Int. J. Syst. Evol. Microbiol.">
        <title>The Global Catalogue of Microorganisms (GCM) 10K type strain sequencing project: providing services to taxonomists for standard genome sequencing and annotation.</title>
        <authorList>
            <consortium name="The Broad Institute Genomics Platform"/>
            <consortium name="The Broad Institute Genome Sequencing Center for Infectious Disease"/>
            <person name="Wu L."/>
            <person name="Ma J."/>
        </authorList>
    </citation>
    <scope>NUCLEOTIDE SEQUENCE [LARGE SCALE GENOMIC DNA]</scope>
    <source>
        <strain evidence="1 2">JCM 13850</strain>
    </source>
</reference>
<organism evidence="1 2">
    <name type="scientific">Actinomadura napierensis</name>
    <dbReference type="NCBI Taxonomy" id="267854"/>
    <lineage>
        <taxon>Bacteria</taxon>
        <taxon>Bacillati</taxon>
        <taxon>Actinomycetota</taxon>
        <taxon>Actinomycetes</taxon>
        <taxon>Streptosporangiales</taxon>
        <taxon>Thermomonosporaceae</taxon>
        <taxon>Actinomadura</taxon>
    </lineage>
</organism>
<dbReference type="Proteomes" id="UP001501020">
    <property type="component" value="Unassembled WGS sequence"/>
</dbReference>
<proteinExistence type="predicted"/>
<sequence>MAQLSTYAEHLTREHEQWKAYESGIKKTPPGVLLQELLDYNKGAYVHRIEIPDDARDRMRKLAAISGDKGLRAIADRGIVEISLEEFRDADPHQTRLVVGWEIGYTPEEAKRLGLGPKSNHDPRNTIIVES</sequence>
<evidence type="ECO:0000313" key="1">
    <source>
        <dbReference type="EMBL" id="GAA2165389.1"/>
    </source>
</evidence>